<gene>
    <name evidence="5" type="ORF">HW556_03020</name>
</gene>
<feature type="signal peptide" evidence="4">
    <location>
        <begin position="1"/>
        <end position="20"/>
    </location>
</feature>
<evidence type="ECO:0000256" key="1">
    <source>
        <dbReference type="ARBA" id="ARBA00022737"/>
    </source>
</evidence>
<protein>
    <submittedName>
        <fullName evidence="5">Tetratricopeptide repeat protein</fullName>
    </submittedName>
</protein>
<dbReference type="InterPro" id="IPR050498">
    <property type="entry name" value="Ycf3"/>
</dbReference>
<name>A0ABX2PYS7_9BACT</name>
<dbReference type="PANTHER" id="PTHR44858:SF1">
    <property type="entry name" value="UDP-N-ACETYLGLUCOSAMINE--PEPTIDE N-ACETYLGLUCOSAMINYLTRANSFERASE SPINDLY-RELATED"/>
    <property type="match status" value="1"/>
</dbReference>
<evidence type="ECO:0000256" key="2">
    <source>
        <dbReference type="ARBA" id="ARBA00022803"/>
    </source>
</evidence>
<dbReference type="SMART" id="SM00028">
    <property type="entry name" value="TPR"/>
    <property type="match status" value="4"/>
</dbReference>
<evidence type="ECO:0000313" key="5">
    <source>
        <dbReference type="EMBL" id="NVO83842.1"/>
    </source>
</evidence>
<keyword evidence="1" id="KW-0677">Repeat</keyword>
<accession>A0ABX2PYS7</accession>
<dbReference type="Proteomes" id="UP000626554">
    <property type="component" value="Unassembled WGS sequence"/>
</dbReference>
<dbReference type="PROSITE" id="PS50005">
    <property type="entry name" value="TPR"/>
    <property type="match status" value="1"/>
</dbReference>
<sequence length="374" mass="42062">MLRILFLCLLLVGTTTQAQSIETLYQQGNHAAIVRNAATAKKLSGAEAYMVGCAYFQIEQDELAVNYFDMALAKGVKTGPVYFKKGLALRFAKRFSEALTAFDEALMIEPKNTEYQAEKGLVYYQAGEYDLALSYFRQLQQQPRASPTTLYMIPHILHLQQHYTLELSGFYAATTLIPPKHPRYLETLADIGKLEYSFTGDYRKAATTYARAIELFPEEFELTSKLLKALNAAGQYKRADSVFVAFQRLYKQNKLPAEITKSGTVAVAEFHWQKQLMTVHRSLDEPLEILAVAYRAYLITPAGDKVERWFTVERTLPLNGGATYLLCELGRTSGTHHTYPYGWKPIDLSVAAIFEGISLVLDGKMEPSASSDPR</sequence>
<organism evidence="5 6">
    <name type="scientific">Hymenobacter terrestris</name>
    <dbReference type="NCBI Taxonomy" id="2748310"/>
    <lineage>
        <taxon>Bacteria</taxon>
        <taxon>Pseudomonadati</taxon>
        <taxon>Bacteroidota</taxon>
        <taxon>Cytophagia</taxon>
        <taxon>Cytophagales</taxon>
        <taxon>Hymenobacteraceae</taxon>
        <taxon>Hymenobacter</taxon>
    </lineage>
</organism>
<evidence type="ECO:0000256" key="4">
    <source>
        <dbReference type="SAM" id="SignalP"/>
    </source>
</evidence>
<proteinExistence type="predicted"/>
<keyword evidence="4" id="KW-0732">Signal</keyword>
<dbReference type="Pfam" id="PF13432">
    <property type="entry name" value="TPR_16"/>
    <property type="match status" value="2"/>
</dbReference>
<dbReference type="EMBL" id="JABKAV010000005">
    <property type="protein sequence ID" value="NVO83842.1"/>
    <property type="molecule type" value="Genomic_DNA"/>
</dbReference>
<feature type="chain" id="PRO_5046836608" evidence="4">
    <location>
        <begin position="21"/>
        <end position="374"/>
    </location>
</feature>
<dbReference type="InterPro" id="IPR011990">
    <property type="entry name" value="TPR-like_helical_dom_sf"/>
</dbReference>
<dbReference type="PANTHER" id="PTHR44858">
    <property type="entry name" value="TETRATRICOPEPTIDE REPEAT PROTEIN 6"/>
    <property type="match status" value="1"/>
</dbReference>
<evidence type="ECO:0000256" key="3">
    <source>
        <dbReference type="PROSITE-ProRule" id="PRU00339"/>
    </source>
</evidence>
<dbReference type="Gene3D" id="1.25.40.10">
    <property type="entry name" value="Tetratricopeptide repeat domain"/>
    <property type="match status" value="1"/>
</dbReference>
<evidence type="ECO:0000313" key="6">
    <source>
        <dbReference type="Proteomes" id="UP000626554"/>
    </source>
</evidence>
<dbReference type="SUPFAM" id="SSF48452">
    <property type="entry name" value="TPR-like"/>
    <property type="match status" value="1"/>
</dbReference>
<dbReference type="RefSeq" id="WP_176897834.1">
    <property type="nucleotide sequence ID" value="NZ_JABKAV010000005.1"/>
</dbReference>
<keyword evidence="2 3" id="KW-0802">TPR repeat</keyword>
<reference evidence="5 6" key="1">
    <citation type="submission" date="2020-05" db="EMBL/GenBank/DDBJ databases">
        <title>Hymenobacter terrestris sp. nov. and Hymenobacter lapidiphilus sp. nov., isolated from regoliths in Antarctica.</title>
        <authorList>
            <person name="Sedlacek I."/>
            <person name="Pantucek R."/>
            <person name="Zeman M."/>
            <person name="Holochova P."/>
            <person name="Kralova S."/>
            <person name="Stankova E."/>
            <person name="Sedo O."/>
            <person name="Micenkova L."/>
            <person name="Svec P."/>
            <person name="Gupta V."/>
            <person name="Sood U."/>
            <person name="Korpole U.S."/>
            <person name="Lal R."/>
        </authorList>
    </citation>
    <scope>NUCLEOTIDE SEQUENCE [LARGE SCALE GENOMIC DNA]</scope>
    <source>
        <strain evidence="5 6">P5252</strain>
    </source>
</reference>
<keyword evidence="6" id="KW-1185">Reference proteome</keyword>
<comment type="caution">
    <text evidence="5">The sequence shown here is derived from an EMBL/GenBank/DDBJ whole genome shotgun (WGS) entry which is preliminary data.</text>
</comment>
<feature type="repeat" description="TPR" evidence="3">
    <location>
        <begin position="79"/>
        <end position="112"/>
    </location>
</feature>
<dbReference type="InterPro" id="IPR019734">
    <property type="entry name" value="TPR_rpt"/>
</dbReference>